<protein>
    <submittedName>
        <fullName evidence="3">Uncharacterized protein</fullName>
    </submittedName>
</protein>
<keyword evidence="2" id="KW-1133">Transmembrane helix</keyword>
<feature type="compositionally biased region" description="Acidic residues" evidence="1">
    <location>
        <begin position="1"/>
        <end position="20"/>
    </location>
</feature>
<proteinExistence type="predicted"/>
<reference evidence="3" key="2">
    <citation type="submission" date="2023-06" db="EMBL/GenBank/DDBJ databases">
        <authorList>
            <person name="Swenson N.G."/>
            <person name="Wegrzyn J.L."/>
            <person name="Mcevoy S.L."/>
        </authorList>
    </citation>
    <scope>NUCLEOTIDE SEQUENCE</scope>
    <source>
        <strain evidence="3">NS2018</strain>
        <tissue evidence="3">Leaf</tissue>
    </source>
</reference>
<accession>A0AA39RNU5</accession>
<evidence type="ECO:0000256" key="2">
    <source>
        <dbReference type="SAM" id="Phobius"/>
    </source>
</evidence>
<dbReference type="EMBL" id="JAUESC010000385">
    <property type="protein sequence ID" value="KAK0577996.1"/>
    <property type="molecule type" value="Genomic_DNA"/>
</dbReference>
<comment type="caution">
    <text evidence="3">The sequence shown here is derived from an EMBL/GenBank/DDBJ whole genome shotgun (WGS) entry which is preliminary data.</text>
</comment>
<feature type="region of interest" description="Disordered" evidence="1">
    <location>
        <begin position="1"/>
        <end position="23"/>
    </location>
</feature>
<keyword evidence="4" id="KW-1185">Reference proteome</keyword>
<reference evidence="3" key="1">
    <citation type="journal article" date="2022" name="Plant J.">
        <title>Strategies of tolerance reflected in two North American maple genomes.</title>
        <authorList>
            <person name="McEvoy S.L."/>
            <person name="Sezen U.U."/>
            <person name="Trouern-Trend A."/>
            <person name="McMahon S.M."/>
            <person name="Schaberg P.G."/>
            <person name="Yang J."/>
            <person name="Wegrzyn J.L."/>
            <person name="Swenson N.G."/>
        </authorList>
    </citation>
    <scope>NUCLEOTIDE SEQUENCE</scope>
    <source>
        <strain evidence="3">NS2018</strain>
    </source>
</reference>
<feature type="transmembrane region" description="Helical" evidence="2">
    <location>
        <begin position="242"/>
        <end position="265"/>
    </location>
</feature>
<evidence type="ECO:0000256" key="1">
    <source>
        <dbReference type="SAM" id="MobiDB-lite"/>
    </source>
</evidence>
<keyword evidence="2" id="KW-0812">Transmembrane</keyword>
<sequence>MDDYEFESESYEEVEEDDVGHDESPQVITIVTALPSAGGHRPRTRTSLPDSGYEIDNVQSTVSANMLKILKKTFSIPNTVFLHLPQDNDLPISNSSIAVLRDHEADRVNTLFSVSEQDRDYRSLLDPEFLCRLGLSPSFCPKQGEMSRPKRKTPVDAQKELVRLAYEKKASKSPSTSRKNMDLSPVSSTVAPSVVLTPQVASFSQSAPFGQVSSFEHPMPFGQPTSFGITSQSPSLGALQNFPYLFLGSLGWVMIPPLGIFNVILSELWG</sequence>
<evidence type="ECO:0000313" key="3">
    <source>
        <dbReference type="EMBL" id="KAK0577996.1"/>
    </source>
</evidence>
<dbReference type="AlphaFoldDB" id="A0AA39RNU5"/>
<organism evidence="3 4">
    <name type="scientific">Acer saccharum</name>
    <name type="common">Sugar maple</name>
    <dbReference type="NCBI Taxonomy" id="4024"/>
    <lineage>
        <taxon>Eukaryota</taxon>
        <taxon>Viridiplantae</taxon>
        <taxon>Streptophyta</taxon>
        <taxon>Embryophyta</taxon>
        <taxon>Tracheophyta</taxon>
        <taxon>Spermatophyta</taxon>
        <taxon>Magnoliopsida</taxon>
        <taxon>eudicotyledons</taxon>
        <taxon>Gunneridae</taxon>
        <taxon>Pentapetalae</taxon>
        <taxon>rosids</taxon>
        <taxon>malvids</taxon>
        <taxon>Sapindales</taxon>
        <taxon>Sapindaceae</taxon>
        <taxon>Hippocastanoideae</taxon>
        <taxon>Acereae</taxon>
        <taxon>Acer</taxon>
    </lineage>
</organism>
<name>A0AA39RNU5_ACESA</name>
<keyword evidence="2" id="KW-0472">Membrane</keyword>
<dbReference type="Proteomes" id="UP001168877">
    <property type="component" value="Unassembled WGS sequence"/>
</dbReference>
<gene>
    <name evidence="3" type="ORF">LWI29_003470</name>
</gene>
<evidence type="ECO:0000313" key="4">
    <source>
        <dbReference type="Proteomes" id="UP001168877"/>
    </source>
</evidence>